<name>A0A7S4PI50_9EUKA</name>
<dbReference type="GO" id="GO:0032259">
    <property type="term" value="P:methylation"/>
    <property type="evidence" value="ECO:0007669"/>
    <property type="project" value="UniProtKB-KW"/>
</dbReference>
<sequence>MEEDEGDLFGGDMFEEPEGYFVEPPPHSHTSFSFKYTPPPSSSPLSSPPSPQDLPLRLVGSHVLWGHHQSEAGRLVADMISGSHPISAVSEQEQKENEHLYHPYLIPFLSNSGCPLEEGNTRLSIKGKRILELGGGTALPSLISVLCGAQFVVASDYSDPSLLDNISINVSTVLNSSLSSKIAVVGHIWGKDVTPLLQAGREGGNSDEGKFDLIILSDLVFNHSEHAGLLRSCRSCLAPGGAVLVVMIHHKPENEKKDTNFLLLAQQQPYAFQCQKIFHTRRPVTFPDDEGFEDVRSTAHVYCLY</sequence>
<evidence type="ECO:0000256" key="4">
    <source>
        <dbReference type="ARBA" id="ARBA00022691"/>
    </source>
</evidence>
<keyword evidence="3" id="KW-0808">Transferase</keyword>
<keyword evidence="1" id="KW-0963">Cytoplasm</keyword>
<dbReference type="Pfam" id="PF10294">
    <property type="entry name" value="Methyltransf_16"/>
    <property type="match status" value="1"/>
</dbReference>
<dbReference type="InterPro" id="IPR025784">
    <property type="entry name" value="EFM7"/>
</dbReference>
<dbReference type="SUPFAM" id="SSF53335">
    <property type="entry name" value="S-adenosyl-L-methionine-dependent methyltransferases"/>
    <property type="match status" value="1"/>
</dbReference>
<dbReference type="AlphaFoldDB" id="A0A7S4PI50"/>
<evidence type="ECO:0000256" key="3">
    <source>
        <dbReference type="ARBA" id="ARBA00022679"/>
    </source>
</evidence>
<dbReference type="GO" id="GO:0005737">
    <property type="term" value="C:cytoplasm"/>
    <property type="evidence" value="ECO:0007669"/>
    <property type="project" value="TreeGrafter"/>
</dbReference>
<evidence type="ECO:0000256" key="2">
    <source>
        <dbReference type="ARBA" id="ARBA00022603"/>
    </source>
</evidence>
<accession>A0A7S4PI50</accession>
<feature type="compositionally biased region" description="Pro residues" evidence="5">
    <location>
        <begin position="37"/>
        <end position="52"/>
    </location>
</feature>
<dbReference type="PROSITE" id="PS51560">
    <property type="entry name" value="SAM_MT_NNT1"/>
    <property type="match status" value="1"/>
</dbReference>
<feature type="region of interest" description="Disordered" evidence="5">
    <location>
        <begin position="1"/>
        <end position="53"/>
    </location>
</feature>
<dbReference type="GO" id="GO:0008168">
    <property type="term" value="F:methyltransferase activity"/>
    <property type="evidence" value="ECO:0007669"/>
    <property type="project" value="UniProtKB-KW"/>
</dbReference>
<organism evidence="6">
    <name type="scientific">Paramoeba aestuarina</name>
    <dbReference type="NCBI Taxonomy" id="180227"/>
    <lineage>
        <taxon>Eukaryota</taxon>
        <taxon>Amoebozoa</taxon>
        <taxon>Discosea</taxon>
        <taxon>Flabellinia</taxon>
        <taxon>Dactylopodida</taxon>
        <taxon>Paramoebidae</taxon>
        <taxon>Paramoeba</taxon>
    </lineage>
</organism>
<reference evidence="6" key="1">
    <citation type="submission" date="2021-01" db="EMBL/GenBank/DDBJ databases">
        <authorList>
            <person name="Corre E."/>
            <person name="Pelletier E."/>
            <person name="Niang G."/>
            <person name="Scheremetjew M."/>
            <person name="Finn R."/>
            <person name="Kale V."/>
            <person name="Holt S."/>
            <person name="Cochrane G."/>
            <person name="Meng A."/>
            <person name="Brown T."/>
            <person name="Cohen L."/>
        </authorList>
    </citation>
    <scope>NUCLEOTIDE SEQUENCE</scope>
    <source>
        <strain evidence="6">SoJaBio B1-5/56/2</strain>
    </source>
</reference>
<dbReference type="PANTHER" id="PTHR14614:SF10">
    <property type="entry name" value="PROTEIN N-TERMINAL AND LYSINE N-METHYLTRANSFERASE EFM7"/>
    <property type="match status" value="1"/>
</dbReference>
<dbReference type="Gene3D" id="3.40.50.150">
    <property type="entry name" value="Vaccinia Virus protein VP39"/>
    <property type="match status" value="1"/>
</dbReference>
<dbReference type="CDD" id="cd02440">
    <property type="entry name" value="AdoMet_MTases"/>
    <property type="match status" value="1"/>
</dbReference>
<evidence type="ECO:0008006" key="7">
    <source>
        <dbReference type="Google" id="ProtNLM"/>
    </source>
</evidence>
<evidence type="ECO:0000313" key="6">
    <source>
        <dbReference type="EMBL" id="CAE2335945.1"/>
    </source>
</evidence>
<feature type="compositionally biased region" description="Acidic residues" evidence="5">
    <location>
        <begin position="1"/>
        <end position="18"/>
    </location>
</feature>
<keyword evidence="2" id="KW-0489">Methyltransferase</keyword>
<evidence type="ECO:0000256" key="1">
    <source>
        <dbReference type="ARBA" id="ARBA00022490"/>
    </source>
</evidence>
<dbReference type="EMBL" id="HBKR01036967">
    <property type="protein sequence ID" value="CAE2335945.1"/>
    <property type="molecule type" value="Transcribed_RNA"/>
</dbReference>
<proteinExistence type="predicted"/>
<keyword evidence="4" id="KW-0949">S-adenosyl-L-methionine</keyword>
<dbReference type="InterPro" id="IPR019410">
    <property type="entry name" value="Methyltransf_16"/>
</dbReference>
<dbReference type="InterPro" id="IPR029063">
    <property type="entry name" value="SAM-dependent_MTases_sf"/>
</dbReference>
<dbReference type="PANTHER" id="PTHR14614">
    <property type="entry name" value="HEPATOCELLULAR CARCINOMA-ASSOCIATED ANTIGEN"/>
    <property type="match status" value="1"/>
</dbReference>
<evidence type="ECO:0000256" key="5">
    <source>
        <dbReference type="SAM" id="MobiDB-lite"/>
    </source>
</evidence>
<protein>
    <recommendedName>
        <fullName evidence="7">Calmodulin-lysine N-methyltransferase</fullName>
    </recommendedName>
</protein>
<gene>
    <name evidence="6" type="ORF">NAES01612_LOCUS24168</name>
</gene>